<sequence length="64" mass="6755">MLLAIERSADDHESLKTWLVEVAECFGALIDDLGNAEDAAQNSNSTSNVQTVAPVTVVHTGGWG</sequence>
<proteinExistence type="predicted"/>
<protein>
    <submittedName>
        <fullName evidence="1">Uncharacterized protein</fullName>
    </submittedName>
</protein>
<organism evidence="1 2">
    <name type="scientific">Moniliophthora roreri</name>
    <name type="common">Frosty pod rot fungus</name>
    <name type="synonym">Monilia roreri</name>
    <dbReference type="NCBI Taxonomy" id="221103"/>
    <lineage>
        <taxon>Eukaryota</taxon>
        <taxon>Fungi</taxon>
        <taxon>Dikarya</taxon>
        <taxon>Basidiomycota</taxon>
        <taxon>Agaricomycotina</taxon>
        <taxon>Agaricomycetes</taxon>
        <taxon>Agaricomycetidae</taxon>
        <taxon>Agaricales</taxon>
        <taxon>Marasmiineae</taxon>
        <taxon>Marasmiaceae</taxon>
        <taxon>Moniliophthora</taxon>
    </lineage>
</organism>
<dbReference type="Proteomes" id="UP000054988">
    <property type="component" value="Unassembled WGS sequence"/>
</dbReference>
<accession>A0A0W0F9I8</accession>
<name>A0A0W0F9I8_MONRR</name>
<dbReference type="EMBL" id="LATX01002196">
    <property type="protein sequence ID" value="KTB32955.1"/>
    <property type="molecule type" value="Genomic_DNA"/>
</dbReference>
<evidence type="ECO:0000313" key="1">
    <source>
        <dbReference type="EMBL" id="KTB32955.1"/>
    </source>
</evidence>
<dbReference type="AlphaFoldDB" id="A0A0W0F9I8"/>
<comment type="caution">
    <text evidence="1">The sequence shown here is derived from an EMBL/GenBank/DDBJ whole genome shotgun (WGS) entry which is preliminary data.</text>
</comment>
<gene>
    <name evidence="1" type="ORF">WG66_14466</name>
</gene>
<reference evidence="1 2" key="1">
    <citation type="submission" date="2015-12" db="EMBL/GenBank/DDBJ databases">
        <title>Draft genome sequence of Moniliophthora roreri, the causal agent of frosty pod rot of cacao.</title>
        <authorList>
            <person name="Aime M.C."/>
            <person name="Diaz-Valderrama J.R."/>
            <person name="Kijpornyongpan T."/>
            <person name="Phillips-Mora W."/>
        </authorList>
    </citation>
    <scope>NUCLEOTIDE SEQUENCE [LARGE SCALE GENOMIC DNA]</scope>
    <source>
        <strain evidence="1 2">MCA 2952</strain>
    </source>
</reference>
<evidence type="ECO:0000313" key="2">
    <source>
        <dbReference type="Proteomes" id="UP000054988"/>
    </source>
</evidence>